<dbReference type="EC" id="2.8.2.-" evidence="9"/>
<dbReference type="PANTHER" id="PTHR12137:SF54">
    <property type="entry name" value="CARBOHYDRATE SULFOTRANSFERASE"/>
    <property type="match status" value="1"/>
</dbReference>
<evidence type="ECO:0000256" key="1">
    <source>
        <dbReference type="ARBA" id="ARBA00004323"/>
    </source>
</evidence>
<dbReference type="EMBL" id="JAHLQT010044612">
    <property type="protein sequence ID" value="KAG7154285.1"/>
    <property type="molecule type" value="Genomic_DNA"/>
</dbReference>
<evidence type="ECO:0000256" key="2">
    <source>
        <dbReference type="ARBA" id="ARBA00006339"/>
    </source>
</evidence>
<keyword evidence="4" id="KW-0812">Transmembrane</keyword>
<evidence type="ECO:0000256" key="7">
    <source>
        <dbReference type="ARBA" id="ARBA00023136"/>
    </source>
</evidence>
<comment type="caution">
    <text evidence="11">The sequence shown here is derived from an EMBL/GenBank/DDBJ whole genome shotgun (WGS) entry which is preliminary data.</text>
</comment>
<dbReference type="Proteomes" id="UP000747542">
    <property type="component" value="Unassembled WGS sequence"/>
</dbReference>
<dbReference type="AlphaFoldDB" id="A0A8J5JER6"/>
<dbReference type="GO" id="GO:0000139">
    <property type="term" value="C:Golgi membrane"/>
    <property type="evidence" value="ECO:0007669"/>
    <property type="project" value="UniProtKB-SubCell"/>
</dbReference>
<evidence type="ECO:0000256" key="4">
    <source>
        <dbReference type="ARBA" id="ARBA00022692"/>
    </source>
</evidence>
<keyword evidence="6 9" id="KW-0333">Golgi apparatus</keyword>
<keyword evidence="9" id="KW-0119">Carbohydrate metabolism</keyword>
<keyword evidence="5" id="KW-1133">Transmembrane helix</keyword>
<evidence type="ECO:0000313" key="11">
    <source>
        <dbReference type="EMBL" id="KAG7154285.1"/>
    </source>
</evidence>
<keyword evidence="3 9" id="KW-0808">Transferase</keyword>
<accession>A0A8J5JER6</accession>
<keyword evidence="8 9" id="KW-0325">Glycoprotein</keyword>
<evidence type="ECO:0000256" key="3">
    <source>
        <dbReference type="ARBA" id="ARBA00022679"/>
    </source>
</evidence>
<dbReference type="PANTHER" id="PTHR12137">
    <property type="entry name" value="CARBOHYDRATE SULFOTRANSFERASE"/>
    <property type="match status" value="1"/>
</dbReference>
<keyword evidence="9" id="KW-0735">Signal-anchor</keyword>
<sequence length="488" mass="57065">MLNRKLKFMLGFTACAAIVYIQININGRLTKHRQSVETKNIKYELEDTLSPNTTSFQDLFLAWDDEEAEQTTGVITSTRETSIPNTYIVILHDKAEKGPKSSNSSSLLPSPKGINRRTNVVFPSVTNCTMKPKTKKGHLYSTSDVYPCRKSTPPDPEDPFWPVVLTPSYGKVLSDSVLHHEDSEVKELLTEQLKVQEERVRLMTQTCLKHKELSVRQDLTLVWDTSRSPPLIYCPIYKVASTTWMVYFLRLRHINDDNPALARFSRKEKEKRKYMPRYGGGHRRVFQEYIPPELSREKSQVFRKAIRFLVVRHPLTRLLSAYRDKIERPEPLPFTPYFKHLQHYIIQKYRPPESNLTNTTPTFSEFVDFIIDSTKDLKTALDWQRNVVCWTPYWAQCGVCSSDYQVVIKLETMATDEQFLAYVADLKEIQNVYEWRNLRNSKATAATSLSQYYKSLTKKQINLLYQRYKPDFHLFGYSIDEYLQFVEQ</sequence>
<comment type="similarity">
    <text evidence="2 9">Belongs to the sulfotransferase 2 family.</text>
</comment>
<evidence type="ECO:0000256" key="8">
    <source>
        <dbReference type="ARBA" id="ARBA00023180"/>
    </source>
</evidence>
<evidence type="ECO:0000256" key="5">
    <source>
        <dbReference type="ARBA" id="ARBA00022989"/>
    </source>
</evidence>
<organism evidence="11 12">
    <name type="scientific">Homarus americanus</name>
    <name type="common">American lobster</name>
    <dbReference type="NCBI Taxonomy" id="6706"/>
    <lineage>
        <taxon>Eukaryota</taxon>
        <taxon>Metazoa</taxon>
        <taxon>Ecdysozoa</taxon>
        <taxon>Arthropoda</taxon>
        <taxon>Crustacea</taxon>
        <taxon>Multicrustacea</taxon>
        <taxon>Malacostraca</taxon>
        <taxon>Eumalacostraca</taxon>
        <taxon>Eucarida</taxon>
        <taxon>Decapoda</taxon>
        <taxon>Pleocyemata</taxon>
        <taxon>Astacidea</taxon>
        <taxon>Nephropoidea</taxon>
        <taxon>Nephropidae</taxon>
        <taxon>Homarus</taxon>
    </lineage>
</organism>
<evidence type="ECO:0000313" key="12">
    <source>
        <dbReference type="Proteomes" id="UP000747542"/>
    </source>
</evidence>
<evidence type="ECO:0000256" key="9">
    <source>
        <dbReference type="RuleBase" id="RU364020"/>
    </source>
</evidence>
<protein>
    <recommendedName>
        <fullName evidence="9">Carbohydrate sulfotransferase</fullName>
        <ecNumber evidence="9">2.8.2.-</ecNumber>
    </recommendedName>
</protein>
<dbReference type="OrthoDB" id="6344558at2759"/>
<proteinExistence type="inferred from homology"/>
<feature type="compositionally biased region" description="Low complexity" evidence="10">
    <location>
        <begin position="100"/>
        <end position="113"/>
    </location>
</feature>
<reference evidence="11" key="1">
    <citation type="journal article" date="2021" name="Sci. Adv.">
        <title>The American lobster genome reveals insights on longevity, neural, and immune adaptations.</title>
        <authorList>
            <person name="Polinski J.M."/>
            <person name="Zimin A.V."/>
            <person name="Clark K.F."/>
            <person name="Kohn A.B."/>
            <person name="Sadowski N."/>
            <person name="Timp W."/>
            <person name="Ptitsyn A."/>
            <person name="Khanna P."/>
            <person name="Romanova D.Y."/>
            <person name="Williams P."/>
            <person name="Greenwood S.J."/>
            <person name="Moroz L.L."/>
            <person name="Walt D.R."/>
            <person name="Bodnar A.G."/>
        </authorList>
    </citation>
    <scope>NUCLEOTIDE SEQUENCE</scope>
    <source>
        <strain evidence="11">GMGI-L3</strain>
    </source>
</reference>
<keyword evidence="7" id="KW-0472">Membrane</keyword>
<comment type="subcellular location">
    <subcellularLocation>
        <location evidence="1 9">Golgi apparatus membrane</location>
        <topology evidence="1 9">Single-pass type II membrane protein</topology>
    </subcellularLocation>
</comment>
<dbReference type="InterPro" id="IPR018011">
    <property type="entry name" value="Carb_sulfotrans_8-10"/>
</dbReference>
<name>A0A8J5JER6_HOMAM</name>
<dbReference type="GO" id="GO:0016051">
    <property type="term" value="P:carbohydrate biosynthetic process"/>
    <property type="evidence" value="ECO:0007669"/>
    <property type="project" value="InterPro"/>
</dbReference>
<evidence type="ECO:0000256" key="6">
    <source>
        <dbReference type="ARBA" id="ARBA00023034"/>
    </source>
</evidence>
<feature type="region of interest" description="Disordered" evidence="10">
    <location>
        <begin position="94"/>
        <end position="113"/>
    </location>
</feature>
<dbReference type="GO" id="GO:0008146">
    <property type="term" value="F:sulfotransferase activity"/>
    <property type="evidence" value="ECO:0007669"/>
    <property type="project" value="InterPro"/>
</dbReference>
<gene>
    <name evidence="11" type="primary">Chst13-L4</name>
    <name evidence="11" type="ORF">Hamer_G022126</name>
</gene>
<evidence type="ECO:0000256" key="10">
    <source>
        <dbReference type="SAM" id="MobiDB-lite"/>
    </source>
</evidence>
<dbReference type="Pfam" id="PF03567">
    <property type="entry name" value="Sulfotransfer_2"/>
    <property type="match status" value="1"/>
</dbReference>
<dbReference type="InterPro" id="IPR005331">
    <property type="entry name" value="Sulfotransferase"/>
</dbReference>
<keyword evidence="12" id="KW-1185">Reference proteome</keyword>